<keyword evidence="1" id="KW-0812">Transmembrane</keyword>
<reference evidence="2" key="1">
    <citation type="submission" date="2021-01" db="EMBL/GenBank/DDBJ databases">
        <title>Whole genome shotgun sequence of Dactylosporangium siamense NBRC 106093.</title>
        <authorList>
            <person name="Komaki H."/>
            <person name="Tamura T."/>
        </authorList>
    </citation>
    <scope>NUCLEOTIDE SEQUENCE</scope>
    <source>
        <strain evidence="2">NBRC 106093</strain>
    </source>
</reference>
<gene>
    <name evidence="2" type="ORF">Dsi01nite_094740</name>
</gene>
<feature type="transmembrane region" description="Helical" evidence="1">
    <location>
        <begin position="51"/>
        <end position="72"/>
    </location>
</feature>
<sequence length="221" mass="22831">MTDGTGARRRFGTGPVSRLAARTYTLLAVEALFVATTAPGLVPLVLLDRSLVSIVGVLPVGPALSAALYALHRQPADLTDLRPAAAFWRGYRLNAGAALRIWVPLVAVLGVVAVSLTHRAAAGVPTWWSALLVVVAAAAAVLAVTALVIVSLFEFRPLDVLRLALRFPLVSLGTAGLLLAAVAVTLLASEAVLLLLGSAFAAALLAVTRPMISGITARYTA</sequence>
<dbReference type="EMBL" id="BONQ01000155">
    <property type="protein sequence ID" value="GIG51433.1"/>
    <property type="molecule type" value="Genomic_DNA"/>
</dbReference>
<protein>
    <recommendedName>
        <fullName evidence="4">DUF624 domain-containing protein</fullName>
    </recommendedName>
</protein>
<evidence type="ECO:0000313" key="2">
    <source>
        <dbReference type="EMBL" id="GIG51433.1"/>
    </source>
</evidence>
<feature type="transmembrane region" description="Helical" evidence="1">
    <location>
        <begin position="165"/>
        <end position="186"/>
    </location>
</feature>
<dbReference type="AlphaFoldDB" id="A0A919UI80"/>
<feature type="transmembrane region" description="Helical" evidence="1">
    <location>
        <begin position="192"/>
        <end position="212"/>
    </location>
</feature>
<keyword evidence="3" id="KW-1185">Reference proteome</keyword>
<evidence type="ECO:0008006" key="4">
    <source>
        <dbReference type="Google" id="ProtNLM"/>
    </source>
</evidence>
<proteinExistence type="predicted"/>
<name>A0A919UI80_9ACTN</name>
<keyword evidence="1" id="KW-1133">Transmembrane helix</keyword>
<feature type="transmembrane region" description="Helical" evidence="1">
    <location>
        <begin position="21"/>
        <end position="45"/>
    </location>
</feature>
<comment type="caution">
    <text evidence="2">The sequence shown here is derived from an EMBL/GenBank/DDBJ whole genome shotgun (WGS) entry which is preliminary data.</text>
</comment>
<feature type="transmembrane region" description="Helical" evidence="1">
    <location>
        <begin position="128"/>
        <end position="153"/>
    </location>
</feature>
<dbReference type="Proteomes" id="UP000660611">
    <property type="component" value="Unassembled WGS sequence"/>
</dbReference>
<accession>A0A919UI80</accession>
<keyword evidence="1" id="KW-0472">Membrane</keyword>
<organism evidence="2 3">
    <name type="scientific">Dactylosporangium siamense</name>
    <dbReference type="NCBI Taxonomy" id="685454"/>
    <lineage>
        <taxon>Bacteria</taxon>
        <taxon>Bacillati</taxon>
        <taxon>Actinomycetota</taxon>
        <taxon>Actinomycetes</taxon>
        <taxon>Micromonosporales</taxon>
        <taxon>Micromonosporaceae</taxon>
        <taxon>Dactylosporangium</taxon>
    </lineage>
</organism>
<evidence type="ECO:0000256" key="1">
    <source>
        <dbReference type="SAM" id="Phobius"/>
    </source>
</evidence>
<feature type="transmembrane region" description="Helical" evidence="1">
    <location>
        <begin position="93"/>
        <end position="116"/>
    </location>
</feature>
<evidence type="ECO:0000313" key="3">
    <source>
        <dbReference type="Proteomes" id="UP000660611"/>
    </source>
</evidence>
<dbReference type="RefSeq" id="WP_203853046.1">
    <property type="nucleotide sequence ID" value="NZ_BAAAVW010000010.1"/>
</dbReference>